<feature type="domain" description="tRNA(Ile)-lysidine/2-thiocytidine synthase N-terminal" evidence="7">
    <location>
        <begin position="43"/>
        <end position="223"/>
    </location>
</feature>
<evidence type="ECO:0000256" key="1">
    <source>
        <dbReference type="ARBA" id="ARBA00022598"/>
    </source>
</evidence>
<reference evidence="9" key="1">
    <citation type="submission" date="2016-02" db="EMBL/GenBank/DDBJ databases">
        <authorList>
            <person name="Holder M.E."/>
            <person name="Ajami N.J."/>
            <person name="Petrosino J.F."/>
        </authorList>
    </citation>
    <scope>NUCLEOTIDE SEQUENCE [LARGE SCALE GENOMIC DNA]</scope>
    <source>
        <strain evidence="9">DSM 12838</strain>
    </source>
</reference>
<dbReference type="SUPFAM" id="SSF52402">
    <property type="entry name" value="Adenine nucleotide alpha hydrolases-like"/>
    <property type="match status" value="1"/>
</dbReference>
<dbReference type="GO" id="GO:0005524">
    <property type="term" value="F:ATP binding"/>
    <property type="evidence" value="ECO:0007669"/>
    <property type="project" value="UniProtKB-KW"/>
</dbReference>
<keyword evidence="6" id="KW-0963">Cytoplasm</keyword>
<evidence type="ECO:0000256" key="4">
    <source>
        <dbReference type="ARBA" id="ARBA00022840"/>
    </source>
</evidence>
<evidence type="ECO:0000313" key="8">
    <source>
        <dbReference type="EMBL" id="AMD93304.1"/>
    </source>
</evidence>
<dbReference type="OrthoDB" id="9807403at2"/>
<dbReference type="GO" id="GO:0006400">
    <property type="term" value="P:tRNA modification"/>
    <property type="evidence" value="ECO:0007669"/>
    <property type="project" value="UniProtKB-UniRule"/>
</dbReference>
<evidence type="ECO:0000313" key="9">
    <source>
        <dbReference type="Proteomes" id="UP000063964"/>
    </source>
</evidence>
<dbReference type="Pfam" id="PF01171">
    <property type="entry name" value="ATP_bind_3"/>
    <property type="match status" value="1"/>
</dbReference>
<dbReference type="NCBIfam" id="TIGR02432">
    <property type="entry name" value="lysidine_TilS_N"/>
    <property type="match status" value="1"/>
</dbReference>
<name>A0A109W682_9BACT</name>
<dbReference type="InterPro" id="IPR014729">
    <property type="entry name" value="Rossmann-like_a/b/a_fold"/>
</dbReference>
<comment type="function">
    <text evidence="6">Ligates lysine onto the cytidine present at position 34 of the AUA codon-specific tRNA(Ile) that contains the anticodon CAU, in an ATP-dependent manner. Cytidine is converted to lysidine, thus changing the amino acid specificity of the tRNA from methionine to isoleucine.</text>
</comment>
<evidence type="ECO:0000259" key="7">
    <source>
        <dbReference type="Pfam" id="PF01171"/>
    </source>
</evidence>
<dbReference type="EC" id="6.3.4.19" evidence="6"/>
<dbReference type="InterPro" id="IPR011063">
    <property type="entry name" value="TilS/TtcA_N"/>
</dbReference>
<evidence type="ECO:0000256" key="5">
    <source>
        <dbReference type="ARBA" id="ARBA00048539"/>
    </source>
</evidence>
<keyword evidence="2 6" id="KW-0819">tRNA processing</keyword>
<evidence type="ECO:0000256" key="2">
    <source>
        <dbReference type="ARBA" id="ARBA00022694"/>
    </source>
</evidence>
<accession>A0A109W682</accession>
<dbReference type="CDD" id="cd01992">
    <property type="entry name" value="TilS_N"/>
    <property type="match status" value="1"/>
</dbReference>
<keyword evidence="4" id="KW-0067">ATP-binding</keyword>
<dbReference type="GO" id="GO:0005737">
    <property type="term" value="C:cytoplasm"/>
    <property type="evidence" value="ECO:0007669"/>
    <property type="project" value="UniProtKB-SubCell"/>
</dbReference>
<dbReference type="STRING" id="888061.AXF15_09485"/>
<keyword evidence="9" id="KW-1185">Reference proteome</keyword>
<dbReference type="Gene3D" id="3.40.50.620">
    <property type="entry name" value="HUPs"/>
    <property type="match status" value="1"/>
</dbReference>
<sequence length="337" mass="38045">MNSAMQEQTMRLQSLPRFWARRCLAIEAFCRDSLGVDLRGTRLVVAYSTGLDSAALLHLLHILAPRTGFSLIAAHAHHGLRPESDAELPHARKVCAELGIPCETARLDVRGHQAASGRGTEESARLLRYEFLESVRARYDADWIVTAHHADDLAEDMVLRLVRGTGWPGLGGMPGVDSKRRLLRPVLDWTKEDLHAFALACGLAWHEDRSNQSTDPTRNRIRRQVMPLLRRENPSLSRSVLNLWRLARLDEDFWNTELTRERDSRILTHRTLATCHPAKRLRLYKAVLDGLGPGQALSGHLFLLDRAWADKKTGTIIQFPGDKTARITPSGILFERQ</sequence>
<dbReference type="GO" id="GO:0032267">
    <property type="term" value="F:tRNA(Ile)-lysidine synthase activity"/>
    <property type="evidence" value="ECO:0007669"/>
    <property type="project" value="UniProtKB-EC"/>
</dbReference>
<protein>
    <recommendedName>
        <fullName evidence="6">tRNA(Ile)-lysidine synthase</fullName>
        <ecNumber evidence="6">6.3.4.19</ecNumber>
    </recommendedName>
    <alternativeName>
        <fullName evidence="6">tRNA(Ile)-2-lysyl-cytidine synthase</fullName>
    </alternativeName>
    <alternativeName>
        <fullName evidence="6">tRNA(Ile)-lysidine synthetase</fullName>
    </alternativeName>
</protein>
<keyword evidence="3" id="KW-0547">Nucleotide-binding</keyword>
<comment type="catalytic activity">
    <reaction evidence="5 6">
        <text>cytidine(34) in tRNA(Ile2) + L-lysine + ATP = lysidine(34) in tRNA(Ile2) + AMP + diphosphate + H(+)</text>
        <dbReference type="Rhea" id="RHEA:43744"/>
        <dbReference type="Rhea" id="RHEA-COMP:10625"/>
        <dbReference type="Rhea" id="RHEA-COMP:10670"/>
        <dbReference type="ChEBI" id="CHEBI:15378"/>
        <dbReference type="ChEBI" id="CHEBI:30616"/>
        <dbReference type="ChEBI" id="CHEBI:32551"/>
        <dbReference type="ChEBI" id="CHEBI:33019"/>
        <dbReference type="ChEBI" id="CHEBI:82748"/>
        <dbReference type="ChEBI" id="CHEBI:83665"/>
        <dbReference type="ChEBI" id="CHEBI:456215"/>
        <dbReference type="EC" id="6.3.4.19"/>
    </reaction>
</comment>
<dbReference type="Proteomes" id="UP000063964">
    <property type="component" value="Chromosome"/>
</dbReference>
<keyword evidence="1 6" id="KW-0436">Ligase</keyword>
<dbReference type="PANTHER" id="PTHR43033">
    <property type="entry name" value="TRNA(ILE)-LYSIDINE SYNTHASE-RELATED"/>
    <property type="match status" value="1"/>
</dbReference>
<comment type="subcellular location">
    <subcellularLocation>
        <location evidence="6">Cytoplasm</location>
    </subcellularLocation>
</comment>
<proteinExistence type="inferred from homology"/>
<dbReference type="KEGG" id="doa:AXF15_09485"/>
<comment type="caution">
    <text evidence="6">Lacks conserved residue(s) required for the propagation of feature annotation.</text>
</comment>
<gene>
    <name evidence="6" type="primary">tilS</name>
    <name evidence="8" type="ORF">AXF15_09485</name>
</gene>
<dbReference type="AlphaFoldDB" id="A0A109W682"/>
<dbReference type="HAMAP" id="MF_01161">
    <property type="entry name" value="tRNA_Ile_lys_synt"/>
    <property type="match status" value="1"/>
</dbReference>
<dbReference type="InterPro" id="IPR012094">
    <property type="entry name" value="tRNA_Ile_lys_synt"/>
</dbReference>
<evidence type="ECO:0000256" key="6">
    <source>
        <dbReference type="HAMAP-Rule" id="MF_01161"/>
    </source>
</evidence>
<dbReference type="PANTHER" id="PTHR43033:SF1">
    <property type="entry name" value="TRNA(ILE)-LYSIDINE SYNTHASE-RELATED"/>
    <property type="match status" value="1"/>
</dbReference>
<dbReference type="EMBL" id="CP014230">
    <property type="protein sequence ID" value="AMD93304.1"/>
    <property type="molecule type" value="Genomic_DNA"/>
</dbReference>
<dbReference type="InterPro" id="IPR012795">
    <property type="entry name" value="tRNA_Ile_lys_synt_N"/>
</dbReference>
<organism evidence="8 9">
    <name type="scientific">Desulfomicrobium orale DSM 12838</name>
    <dbReference type="NCBI Taxonomy" id="888061"/>
    <lineage>
        <taxon>Bacteria</taxon>
        <taxon>Pseudomonadati</taxon>
        <taxon>Thermodesulfobacteriota</taxon>
        <taxon>Desulfovibrionia</taxon>
        <taxon>Desulfovibrionales</taxon>
        <taxon>Desulfomicrobiaceae</taxon>
        <taxon>Desulfomicrobium</taxon>
    </lineage>
</organism>
<comment type="similarity">
    <text evidence="6">Belongs to the tRNA(Ile)-lysidine synthase family.</text>
</comment>
<evidence type="ECO:0000256" key="3">
    <source>
        <dbReference type="ARBA" id="ARBA00022741"/>
    </source>
</evidence>